<keyword evidence="5 8" id="KW-0676">Redox-active center</keyword>
<evidence type="ECO:0000256" key="7">
    <source>
        <dbReference type="PIRSR" id="PIRSR637944-1"/>
    </source>
</evidence>
<evidence type="ECO:0000256" key="5">
    <source>
        <dbReference type="ARBA" id="ARBA00023284"/>
    </source>
</evidence>
<dbReference type="GO" id="GO:0034599">
    <property type="term" value="P:cellular response to oxidative stress"/>
    <property type="evidence" value="ECO:0007669"/>
    <property type="project" value="InterPro"/>
</dbReference>
<reference evidence="10" key="1">
    <citation type="submission" date="2020-05" db="EMBL/GenBank/DDBJ databases">
        <title>Phylogenomic resolution of chytrid fungi.</title>
        <authorList>
            <person name="Stajich J.E."/>
            <person name="Amses K."/>
            <person name="Simmons R."/>
            <person name="Seto K."/>
            <person name="Myers J."/>
            <person name="Bonds A."/>
            <person name="Quandt C.A."/>
            <person name="Barry K."/>
            <person name="Liu P."/>
            <person name="Grigoriev I."/>
            <person name="Longcore J.E."/>
            <person name="James T.Y."/>
        </authorList>
    </citation>
    <scope>NUCLEOTIDE SEQUENCE</scope>
    <source>
        <strain evidence="10">JEL0513</strain>
    </source>
</reference>
<dbReference type="SUPFAM" id="SSF52833">
    <property type="entry name" value="Thioredoxin-like"/>
    <property type="match status" value="1"/>
</dbReference>
<name>A0AAD5SS83_9FUNG</name>
<dbReference type="GO" id="GO:0042744">
    <property type="term" value="P:hydrogen peroxide catabolic process"/>
    <property type="evidence" value="ECO:0007669"/>
    <property type="project" value="TreeGrafter"/>
</dbReference>
<evidence type="ECO:0000256" key="6">
    <source>
        <dbReference type="ARBA" id="ARBA00079296"/>
    </source>
</evidence>
<evidence type="ECO:0000259" key="9">
    <source>
        <dbReference type="PROSITE" id="PS51352"/>
    </source>
</evidence>
<feature type="domain" description="Thioredoxin" evidence="9">
    <location>
        <begin position="5"/>
        <end position="188"/>
    </location>
</feature>
<keyword evidence="4 8" id="KW-0560">Oxidoreductase</keyword>
<dbReference type="PANTHER" id="PTHR10430">
    <property type="entry name" value="PEROXIREDOXIN"/>
    <property type="match status" value="1"/>
</dbReference>
<comment type="caution">
    <text evidence="10">The sequence shown here is derived from an EMBL/GenBank/DDBJ whole genome shotgun (WGS) entry which is preliminary data.</text>
</comment>
<dbReference type="GO" id="GO:0008379">
    <property type="term" value="F:thioredoxin peroxidase activity"/>
    <property type="evidence" value="ECO:0007669"/>
    <property type="project" value="InterPro"/>
</dbReference>
<evidence type="ECO:0000256" key="4">
    <source>
        <dbReference type="ARBA" id="ARBA00023002"/>
    </source>
</evidence>
<dbReference type="FunFam" id="3.40.30.10:FF:000020">
    <property type="entry name" value="Peroxiredoxin"/>
    <property type="match status" value="1"/>
</dbReference>
<keyword evidence="2 8" id="KW-0575">Peroxidase</keyword>
<dbReference type="AlphaFoldDB" id="A0AAD5SS83"/>
<keyword evidence="3 8" id="KW-0049">Antioxidant</keyword>
<dbReference type="PROSITE" id="PS51352">
    <property type="entry name" value="THIOREDOXIN_2"/>
    <property type="match status" value="1"/>
</dbReference>
<dbReference type="InterPro" id="IPR036249">
    <property type="entry name" value="Thioredoxin-like_sf"/>
</dbReference>
<dbReference type="InterPro" id="IPR013740">
    <property type="entry name" value="Redoxin"/>
</dbReference>
<proteinExistence type="inferred from homology"/>
<comment type="similarity">
    <text evidence="1 8">Belongs to the peroxiredoxin family. Prx5 subfamily.</text>
</comment>
<dbReference type="GO" id="GO:0005777">
    <property type="term" value="C:peroxisome"/>
    <property type="evidence" value="ECO:0007669"/>
    <property type="project" value="TreeGrafter"/>
</dbReference>
<protein>
    <recommendedName>
        <fullName evidence="6">Thioredoxin-dependent peroxiredoxin</fullName>
    </recommendedName>
</protein>
<dbReference type="GO" id="GO:0005739">
    <property type="term" value="C:mitochondrion"/>
    <property type="evidence" value="ECO:0007669"/>
    <property type="project" value="TreeGrafter"/>
</dbReference>
<accession>A0AAD5SS83</accession>
<sequence>MAAPIKVGDKIPFGLTFTTSANATETGACAIPQVCILPIDTKMSDKLKEHITQPIKSEDALGKGKVILVAVPGAFTPTCHLQHLPGFIQHADAFKAKGISKIYVTSTNDIFVLDAWGKHEKAGDAVSFLADGNGAFAAAIGFSLDLSAKGMGAVRTKRYAIVVEDGVVTYVGEGDLDVSGAEAVLAKL</sequence>
<organism evidence="10 11">
    <name type="scientific">Physocladia obscura</name>
    <dbReference type="NCBI Taxonomy" id="109957"/>
    <lineage>
        <taxon>Eukaryota</taxon>
        <taxon>Fungi</taxon>
        <taxon>Fungi incertae sedis</taxon>
        <taxon>Chytridiomycota</taxon>
        <taxon>Chytridiomycota incertae sedis</taxon>
        <taxon>Chytridiomycetes</taxon>
        <taxon>Chytridiales</taxon>
        <taxon>Chytriomycetaceae</taxon>
        <taxon>Physocladia</taxon>
    </lineage>
</organism>
<evidence type="ECO:0000313" key="11">
    <source>
        <dbReference type="Proteomes" id="UP001211907"/>
    </source>
</evidence>
<comment type="function">
    <text evidence="8">Thiol-specific peroxidase that catalyzes the reduction of hydrogen peroxide and organic hydroperoxides to water and alcohols, respectively. Plays a role in cell protection against oxidative stress by detoxifying peroxides.</text>
</comment>
<evidence type="ECO:0000313" key="10">
    <source>
        <dbReference type="EMBL" id="KAJ3093473.1"/>
    </source>
</evidence>
<evidence type="ECO:0000256" key="3">
    <source>
        <dbReference type="ARBA" id="ARBA00022862"/>
    </source>
</evidence>
<dbReference type="Proteomes" id="UP001211907">
    <property type="component" value="Unassembled WGS sequence"/>
</dbReference>
<dbReference type="Pfam" id="PF08534">
    <property type="entry name" value="Redoxin"/>
    <property type="match status" value="1"/>
</dbReference>
<gene>
    <name evidence="10" type="ORF">HK100_006590</name>
</gene>
<keyword evidence="11" id="KW-1185">Reference proteome</keyword>
<evidence type="ECO:0000256" key="1">
    <source>
        <dbReference type="ARBA" id="ARBA00010505"/>
    </source>
</evidence>
<dbReference type="PANTHER" id="PTHR10430:SF16">
    <property type="entry name" value="PEROXIREDOXIN-5, MITOCHONDRIAL"/>
    <property type="match status" value="1"/>
</dbReference>
<dbReference type="CDD" id="cd03013">
    <property type="entry name" value="PRX5_like"/>
    <property type="match status" value="1"/>
</dbReference>
<dbReference type="InterPro" id="IPR037944">
    <property type="entry name" value="PRX5-like"/>
</dbReference>
<evidence type="ECO:0000256" key="2">
    <source>
        <dbReference type="ARBA" id="ARBA00022559"/>
    </source>
</evidence>
<dbReference type="Gene3D" id="3.40.30.10">
    <property type="entry name" value="Glutaredoxin"/>
    <property type="match status" value="1"/>
</dbReference>
<dbReference type="InterPro" id="IPR013766">
    <property type="entry name" value="Thioredoxin_domain"/>
</dbReference>
<feature type="active site" description="Cysteine sulfenic acid (-SOH) intermediate" evidence="7">
    <location>
        <position position="79"/>
    </location>
</feature>
<dbReference type="GO" id="GO:0045454">
    <property type="term" value="P:cell redox homeostasis"/>
    <property type="evidence" value="ECO:0007669"/>
    <property type="project" value="TreeGrafter"/>
</dbReference>
<evidence type="ECO:0000256" key="8">
    <source>
        <dbReference type="RuleBase" id="RU366011"/>
    </source>
</evidence>
<dbReference type="EMBL" id="JADGJH010003059">
    <property type="protein sequence ID" value="KAJ3093473.1"/>
    <property type="molecule type" value="Genomic_DNA"/>
</dbReference>